<evidence type="ECO:0000313" key="11">
    <source>
        <dbReference type="EMBL" id="RED65491.1"/>
    </source>
</evidence>
<dbReference type="PROSITE" id="PS50110">
    <property type="entry name" value="RESPONSE_REGULATORY"/>
    <property type="match status" value="1"/>
</dbReference>
<dbReference type="RefSeq" id="WP_181917874.1">
    <property type="nucleotide sequence ID" value="NZ_QRDZ01000019.1"/>
</dbReference>
<evidence type="ECO:0000256" key="7">
    <source>
        <dbReference type="ARBA" id="ARBA00023163"/>
    </source>
</evidence>
<dbReference type="Proteomes" id="UP000256977">
    <property type="component" value="Unassembled WGS sequence"/>
</dbReference>
<dbReference type="Pfam" id="PF12833">
    <property type="entry name" value="HTH_18"/>
    <property type="match status" value="1"/>
</dbReference>
<dbReference type="AlphaFoldDB" id="A0A3D9IUS7"/>
<evidence type="ECO:0000256" key="5">
    <source>
        <dbReference type="ARBA" id="ARBA00023015"/>
    </source>
</evidence>
<dbReference type="Gene3D" id="1.10.10.60">
    <property type="entry name" value="Homeodomain-like"/>
    <property type="match status" value="2"/>
</dbReference>
<gene>
    <name evidence="11" type="ORF">DFP98_119131</name>
</gene>
<evidence type="ECO:0000259" key="9">
    <source>
        <dbReference type="PROSITE" id="PS01124"/>
    </source>
</evidence>
<evidence type="ECO:0000256" key="8">
    <source>
        <dbReference type="PROSITE-ProRule" id="PRU00169"/>
    </source>
</evidence>
<dbReference type="InterPro" id="IPR001789">
    <property type="entry name" value="Sig_transdc_resp-reg_receiver"/>
</dbReference>
<evidence type="ECO:0000259" key="10">
    <source>
        <dbReference type="PROSITE" id="PS50110"/>
    </source>
</evidence>
<evidence type="ECO:0000256" key="6">
    <source>
        <dbReference type="ARBA" id="ARBA00023125"/>
    </source>
</evidence>
<dbReference type="InterPro" id="IPR018060">
    <property type="entry name" value="HTH_AraC"/>
</dbReference>
<dbReference type="CDD" id="cd17536">
    <property type="entry name" value="REC_YesN-like"/>
    <property type="match status" value="1"/>
</dbReference>
<dbReference type="SUPFAM" id="SSF46689">
    <property type="entry name" value="Homeodomain-like"/>
    <property type="match status" value="1"/>
</dbReference>
<dbReference type="EMBL" id="QRDZ01000019">
    <property type="protein sequence ID" value="RED65491.1"/>
    <property type="molecule type" value="Genomic_DNA"/>
</dbReference>
<dbReference type="InterPro" id="IPR011006">
    <property type="entry name" value="CheY-like_superfamily"/>
</dbReference>
<reference evidence="11 12" key="1">
    <citation type="submission" date="2018-07" db="EMBL/GenBank/DDBJ databases">
        <title>Genomic Encyclopedia of Type Strains, Phase III (KMG-III): the genomes of soil and plant-associated and newly described type strains.</title>
        <authorList>
            <person name="Whitman W."/>
        </authorList>
    </citation>
    <scope>NUCLEOTIDE SEQUENCE [LARGE SCALE GENOMIC DNA]</scope>
    <source>
        <strain evidence="11 12">CECT 7287</strain>
    </source>
</reference>
<dbReference type="GO" id="GO:0003700">
    <property type="term" value="F:DNA-binding transcription factor activity"/>
    <property type="evidence" value="ECO:0007669"/>
    <property type="project" value="InterPro"/>
</dbReference>
<protein>
    <submittedName>
        <fullName evidence="11">Two-component system response regulator YesN</fullName>
    </submittedName>
</protein>
<keyword evidence="3 8" id="KW-0597">Phosphoprotein</keyword>
<feature type="domain" description="HTH araC/xylS-type" evidence="9">
    <location>
        <begin position="370"/>
        <end position="468"/>
    </location>
</feature>
<dbReference type="PROSITE" id="PS00041">
    <property type="entry name" value="HTH_ARAC_FAMILY_1"/>
    <property type="match status" value="1"/>
</dbReference>
<organism evidence="11 12">
    <name type="scientific">Cohnella phaseoli</name>
    <dbReference type="NCBI Taxonomy" id="456490"/>
    <lineage>
        <taxon>Bacteria</taxon>
        <taxon>Bacillati</taxon>
        <taxon>Bacillota</taxon>
        <taxon>Bacilli</taxon>
        <taxon>Bacillales</taxon>
        <taxon>Paenibacillaceae</taxon>
        <taxon>Cohnella</taxon>
    </lineage>
</organism>
<dbReference type="SMART" id="SM00448">
    <property type="entry name" value="REC"/>
    <property type="match status" value="1"/>
</dbReference>
<sequence length="473" mass="53797">MLKVLLIDDEQWVVKSLKTIVDWESLGYEIIGEAFNGVDGYEQLRKLSPDLVFTDIRMPGMDGLELIRRGNELNKGISFVVTSGYKEFEYARKAMQYGALSYLLKPFDEEEFLVVLDQFGRKQSKNKTIWQMELVSRLQDPDEHSDRLLEELMGKLGFKWDEQFGAAVAVAIGSAELPIPTDVPCLALQTGRNVKAYIVRGDCIADLVESLADELPEFVAGVGISGVVHQSSHLMEAIDEADVAAYQYFVTGHKGVSHAIPPGGRLAELMEMLRQLNRTQRPELVDDLSVRIKTLIRESRFTIKTAASLYNWALLNVYKLEDEPLLTYQQLANRFESVNEMMAEWESLLRVYCDRTSVPPPPTTQVPTFNKIVAYIDEHFREDLSLQVVSESLNLHPSYVSQLFRKESSETFLQHVTRKRIAYARKQLTETNLSIQEISENAGYLDYFHFAKIFKKTVGQTASQYRDAVRGPS</sequence>
<keyword evidence="4" id="KW-0902">Two-component regulatory system</keyword>
<accession>A0A3D9IUS7</accession>
<proteinExistence type="predicted"/>
<dbReference type="Pfam" id="PF00072">
    <property type="entry name" value="Response_reg"/>
    <property type="match status" value="1"/>
</dbReference>
<dbReference type="GO" id="GO:0043565">
    <property type="term" value="F:sequence-specific DNA binding"/>
    <property type="evidence" value="ECO:0007669"/>
    <property type="project" value="InterPro"/>
</dbReference>
<keyword evidence="6" id="KW-0238">DNA-binding</keyword>
<dbReference type="SUPFAM" id="SSF52172">
    <property type="entry name" value="CheY-like"/>
    <property type="match status" value="1"/>
</dbReference>
<dbReference type="InterPro" id="IPR009057">
    <property type="entry name" value="Homeodomain-like_sf"/>
</dbReference>
<evidence type="ECO:0000256" key="1">
    <source>
        <dbReference type="ARBA" id="ARBA00004496"/>
    </source>
</evidence>
<feature type="modified residue" description="4-aspartylphosphate" evidence="8">
    <location>
        <position position="55"/>
    </location>
</feature>
<keyword evidence="2" id="KW-0963">Cytoplasm</keyword>
<dbReference type="PROSITE" id="PS01124">
    <property type="entry name" value="HTH_ARAC_FAMILY_2"/>
    <property type="match status" value="1"/>
</dbReference>
<keyword evidence="7" id="KW-0804">Transcription</keyword>
<dbReference type="InterPro" id="IPR018062">
    <property type="entry name" value="HTH_AraC-typ_CS"/>
</dbReference>
<keyword evidence="5" id="KW-0805">Transcription regulation</keyword>
<dbReference type="GO" id="GO:0005737">
    <property type="term" value="C:cytoplasm"/>
    <property type="evidence" value="ECO:0007669"/>
    <property type="project" value="UniProtKB-SubCell"/>
</dbReference>
<comment type="caution">
    <text evidence="11">The sequence shown here is derived from an EMBL/GenBank/DDBJ whole genome shotgun (WGS) entry which is preliminary data.</text>
</comment>
<keyword evidence="12" id="KW-1185">Reference proteome</keyword>
<name>A0A3D9IUS7_9BACL</name>
<evidence type="ECO:0000313" key="12">
    <source>
        <dbReference type="Proteomes" id="UP000256977"/>
    </source>
</evidence>
<feature type="domain" description="Response regulatory" evidence="10">
    <location>
        <begin position="3"/>
        <end position="120"/>
    </location>
</feature>
<comment type="subcellular location">
    <subcellularLocation>
        <location evidence="1">Cytoplasm</location>
    </subcellularLocation>
</comment>
<dbReference type="PANTHER" id="PTHR42713:SF3">
    <property type="entry name" value="TRANSCRIPTIONAL REGULATORY PROTEIN HPTR"/>
    <property type="match status" value="1"/>
</dbReference>
<dbReference type="PANTHER" id="PTHR42713">
    <property type="entry name" value="HISTIDINE KINASE-RELATED"/>
    <property type="match status" value="1"/>
</dbReference>
<dbReference type="SMART" id="SM00342">
    <property type="entry name" value="HTH_ARAC"/>
    <property type="match status" value="1"/>
</dbReference>
<evidence type="ECO:0000256" key="2">
    <source>
        <dbReference type="ARBA" id="ARBA00022490"/>
    </source>
</evidence>
<dbReference type="InterPro" id="IPR051552">
    <property type="entry name" value="HptR"/>
</dbReference>
<dbReference type="Gene3D" id="3.40.50.2300">
    <property type="match status" value="1"/>
</dbReference>
<evidence type="ECO:0000256" key="4">
    <source>
        <dbReference type="ARBA" id="ARBA00023012"/>
    </source>
</evidence>
<dbReference type="GO" id="GO:0000160">
    <property type="term" value="P:phosphorelay signal transduction system"/>
    <property type="evidence" value="ECO:0007669"/>
    <property type="project" value="UniProtKB-KW"/>
</dbReference>
<evidence type="ECO:0000256" key="3">
    <source>
        <dbReference type="ARBA" id="ARBA00022553"/>
    </source>
</evidence>